<protein>
    <submittedName>
        <fullName evidence="1">Uncharacterized protein</fullName>
    </submittedName>
</protein>
<dbReference type="Proteomes" id="UP000245829">
    <property type="component" value="Unassembled WGS sequence"/>
</dbReference>
<keyword evidence="2" id="KW-1185">Reference proteome</keyword>
<accession>A0A2S2KPY5</accession>
<gene>
    <name evidence="1" type="ORF">NZNM25_04550</name>
</gene>
<proteinExistence type="predicted"/>
<evidence type="ECO:0000313" key="1">
    <source>
        <dbReference type="EMBL" id="GBH33664.1"/>
    </source>
</evidence>
<dbReference type="OrthoDB" id="8651at2157"/>
<name>A0A2S2KPY5_9ARCH</name>
<sequence>MLLDLPVLEKGNFYFIKDGDSQFILEDKTKRGLTIKETSVDEKLNVTADKGMIHDMDGIGHWVVIRWYFSKDSYDLSQVLEHAQAMEKKYTELRELTCPDDDG</sequence>
<dbReference type="RefSeq" id="WP_109876326.1">
    <property type="nucleotide sequence ID" value="NZ_AP026695.1"/>
</dbReference>
<dbReference type="AlphaFoldDB" id="A0A2S2KPY5"/>
<evidence type="ECO:0000313" key="2">
    <source>
        <dbReference type="Proteomes" id="UP000245829"/>
    </source>
</evidence>
<dbReference type="EMBL" id="BGKI01000002">
    <property type="protein sequence ID" value="GBH33664.1"/>
    <property type="molecule type" value="Genomic_DNA"/>
</dbReference>
<comment type="caution">
    <text evidence="1">The sequence shown here is derived from an EMBL/GenBank/DDBJ whole genome shotgun (WGS) entry which is preliminary data.</text>
</comment>
<reference evidence="1 2" key="1">
    <citation type="submission" date="2018-05" db="EMBL/GenBank/DDBJ databases">
        <title>genome sequencing of Nitrosopumilus sp. NM25.</title>
        <authorList>
            <person name="Mori K."/>
            <person name="Nakagawa T."/>
        </authorList>
    </citation>
    <scope>NUCLEOTIDE SEQUENCE [LARGE SCALE GENOMIC DNA]</scope>
    <source>
        <strain evidence="1 2">NM25</strain>
    </source>
</reference>
<dbReference type="GeneID" id="76209807"/>
<organism evidence="1 2">
    <name type="scientific">Nitrosopumilus zosterae</name>
    <dbReference type="NCBI Taxonomy" id="718286"/>
    <lineage>
        <taxon>Archaea</taxon>
        <taxon>Nitrososphaerota</taxon>
        <taxon>Nitrososphaeria</taxon>
        <taxon>Nitrosopumilales</taxon>
        <taxon>Nitrosopumilaceae</taxon>
        <taxon>Nitrosopumilus</taxon>
    </lineage>
</organism>